<dbReference type="InterPro" id="IPR011989">
    <property type="entry name" value="ARM-like"/>
</dbReference>
<evidence type="ECO:0000259" key="5">
    <source>
        <dbReference type="Pfam" id="PF23565"/>
    </source>
</evidence>
<dbReference type="Pfam" id="PF25267">
    <property type="entry name" value="TANGO6_N"/>
    <property type="match status" value="1"/>
</dbReference>
<dbReference type="CTD" id="8239491"/>
<accession>E0VEY9</accession>
<evidence type="ECO:0008006" key="10">
    <source>
        <dbReference type="Google" id="ProtNLM"/>
    </source>
</evidence>
<dbReference type="InParanoid" id="E0VEY9"/>
<dbReference type="SUPFAM" id="SSF48371">
    <property type="entry name" value="ARM repeat"/>
    <property type="match status" value="1"/>
</dbReference>
<dbReference type="Pfam" id="PF10363">
    <property type="entry name" value="RTP1_C1"/>
    <property type="match status" value="1"/>
</dbReference>
<organism>
    <name type="scientific">Pediculus humanus subsp. corporis</name>
    <name type="common">Body louse</name>
    <dbReference type="NCBI Taxonomy" id="121224"/>
    <lineage>
        <taxon>Eukaryota</taxon>
        <taxon>Metazoa</taxon>
        <taxon>Ecdysozoa</taxon>
        <taxon>Arthropoda</taxon>
        <taxon>Hexapoda</taxon>
        <taxon>Insecta</taxon>
        <taxon>Pterygota</taxon>
        <taxon>Neoptera</taxon>
        <taxon>Paraneoptera</taxon>
        <taxon>Psocodea</taxon>
        <taxon>Troctomorpha</taxon>
        <taxon>Phthiraptera</taxon>
        <taxon>Anoplura</taxon>
        <taxon>Pediculidae</taxon>
        <taxon>Pediculus</taxon>
    </lineage>
</organism>
<evidence type="ECO:0000256" key="2">
    <source>
        <dbReference type="SAM" id="MobiDB-lite"/>
    </source>
</evidence>
<dbReference type="InterPro" id="IPR057347">
    <property type="entry name" value="TANGO6_N"/>
</dbReference>
<dbReference type="Pfam" id="PF23565">
    <property type="entry name" value="ARM_TANGO6"/>
    <property type="match status" value="1"/>
</dbReference>
<reference evidence="8" key="3">
    <citation type="submission" date="2021-02" db="UniProtKB">
        <authorList>
            <consortium name="EnsemblMetazoa"/>
        </authorList>
    </citation>
    <scope>IDENTIFICATION</scope>
    <source>
        <strain evidence="8">USDA</strain>
    </source>
</reference>
<dbReference type="Proteomes" id="UP000009046">
    <property type="component" value="Unassembled WGS sequence"/>
</dbReference>
<dbReference type="EnsemblMetazoa" id="PHUM147270-RA">
    <property type="protein sequence ID" value="PHUM147270-PA"/>
    <property type="gene ID" value="PHUM147270"/>
</dbReference>
<feature type="region of interest" description="Disordered" evidence="2">
    <location>
        <begin position="691"/>
        <end position="743"/>
    </location>
</feature>
<dbReference type="OrthoDB" id="39591at2759"/>
<feature type="domain" description="TANGO6 N-terminal" evidence="6">
    <location>
        <begin position="65"/>
        <end position="245"/>
    </location>
</feature>
<feature type="domain" description="RNA polymerase II assembly factor Rtp1 C-terminal" evidence="3">
    <location>
        <begin position="961"/>
        <end position="993"/>
    </location>
</feature>
<dbReference type="InterPro" id="IPR039600">
    <property type="entry name" value="TANGO6/Rtp1"/>
</dbReference>
<feature type="domain" description="RNA polymerase II assembly factor Rtp1 C-terminal" evidence="4">
    <location>
        <begin position="759"/>
        <end position="869"/>
    </location>
</feature>
<reference evidence="7" key="2">
    <citation type="submission" date="2007-04" db="EMBL/GenBank/DDBJ databases">
        <title>The genome of the human body louse.</title>
        <authorList>
            <consortium name="The Human Body Louse Genome Consortium"/>
            <person name="Kirkness E."/>
            <person name="Walenz B."/>
            <person name="Hass B."/>
            <person name="Bruggner R."/>
            <person name="Strausberg R."/>
        </authorList>
    </citation>
    <scope>NUCLEOTIDE SEQUENCE</scope>
    <source>
        <strain evidence="7">USDA</strain>
    </source>
</reference>
<gene>
    <name evidence="8" type="primary">8239491</name>
    <name evidence="7" type="ORF">Phum_PHUM147270</name>
</gene>
<keyword evidence="9" id="KW-1185">Reference proteome</keyword>
<evidence type="ECO:0000256" key="1">
    <source>
        <dbReference type="ARBA" id="ARBA00005724"/>
    </source>
</evidence>
<name>E0VEY9_PEDHC</name>
<comment type="similarity">
    <text evidence="1">Belongs to the Tango6 family.</text>
</comment>
<reference evidence="7" key="1">
    <citation type="submission" date="2007-04" db="EMBL/GenBank/DDBJ databases">
        <title>Annotation of Pediculus humanus corporis strain USDA.</title>
        <authorList>
            <person name="Kirkness E."/>
            <person name="Hannick L."/>
            <person name="Hass B."/>
            <person name="Bruggner R."/>
            <person name="Lawson D."/>
            <person name="Bidwell S."/>
            <person name="Joardar V."/>
            <person name="Caler E."/>
            <person name="Walenz B."/>
            <person name="Inman J."/>
            <person name="Schobel S."/>
            <person name="Galinsky K."/>
            <person name="Amedeo P."/>
            <person name="Strausberg R."/>
        </authorList>
    </citation>
    <scope>NUCLEOTIDE SEQUENCE</scope>
    <source>
        <strain evidence="7">USDA</strain>
    </source>
</reference>
<evidence type="ECO:0000259" key="3">
    <source>
        <dbReference type="Pfam" id="PF10304"/>
    </source>
</evidence>
<evidence type="ECO:0000313" key="7">
    <source>
        <dbReference type="EMBL" id="EEB11963.1"/>
    </source>
</evidence>
<dbReference type="InterPro" id="IPR019414">
    <property type="entry name" value="Rtp1_C2"/>
</dbReference>
<dbReference type="OMA" id="QVATLIC"/>
<dbReference type="InterPro" id="IPR057407">
    <property type="entry name" value="HEAT_TANGO6"/>
</dbReference>
<dbReference type="InterPro" id="IPR019451">
    <property type="entry name" value="Rtp1_C1"/>
</dbReference>
<dbReference type="Gene3D" id="1.25.10.10">
    <property type="entry name" value="Leucine-rich Repeat Variant"/>
    <property type="match status" value="1"/>
</dbReference>
<dbReference type="EMBL" id="AAZO01001707">
    <property type="status" value="NOT_ANNOTATED_CDS"/>
    <property type="molecule type" value="Genomic_DNA"/>
</dbReference>
<dbReference type="InterPro" id="IPR016024">
    <property type="entry name" value="ARM-type_fold"/>
</dbReference>
<evidence type="ECO:0000259" key="4">
    <source>
        <dbReference type="Pfam" id="PF10363"/>
    </source>
</evidence>
<dbReference type="GO" id="GO:0009306">
    <property type="term" value="P:protein secretion"/>
    <property type="evidence" value="ECO:0007669"/>
    <property type="project" value="TreeGrafter"/>
</dbReference>
<dbReference type="AlphaFoldDB" id="E0VEY9"/>
<proteinExistence type="inferred from homology"/>
<dbReference type="GeneID" id="8239491"/>
<dbReference type="eggNOG" id="KOG4653">
    <property type="taxonomic scope" value="Eukaryota"/>
</dbReference>
<evidence type="ECO:0000313" key="9">
    <source>
        <dbReference type="Proteomes" id="UP000009046"/>
    </source>
</evidence>
<dbReference type="RefSeq" id="XP_002424701.1">
    <property type="nucleotide sequence ID" value="XM_002424656.1"/>
</dbReference>
<dbReference type="PANTHER" id="PTHR20959:SF1">
    <property type="entry name" value="TRANSPORT AND GOLGI ORGANIZATION PROTEIN 6 HOMOLOG"/>
    <property type="match status" value="1"/>
</dbReference>
<feature type="domain" description="TANGO6 HEAT repeat" evidence="5">
    <location>
        <begin position="255"/>
        <end position="486"/>
    </location>
</feature>
<feature type="compositionally biased region" description="Basic and acidic residues" evidence="2">
    <location>
        <begin position="727"/>
        <end position="743"/>
    </location>
</feature>
<dbReference type="HOGENOM" id="CLU_006971_0_0_1"/>
<dbReference type="KEGG" id="phu:Phum_PHUM147270"/>
<dbReference type="EMBL" id="DS235100">
    <property type="protein sequence ID" value="EEB11963.1"/>
    <property type="molecule type" value="Genomic_DNA"/>
</dbReference>
<protein>
    <recommendedName>
        <fullName evidence="10">Transport and Golgi organization protein 6 homolog</fullName>
    </recommendedName>
</protein>
<evidence type="ECO:0000313" key="8">
    <source>
        <dbReference type="EnsemblMetazoa" id="PHUM147270-PA"/>
    </source>
</evidence>
<sequence>MNLPKYHDVINLLLKKNVEEAIEVLADINELHPQLENTNKITCKFVLISLHALKKLSEYCNYDSPSNLLSIQQQQKIKILLQMVFSLGLTPFLLKGVNTPLKNKTFQLRLLNLEELSLIESYELMTEVVRSLIHILSTPCLRALILGHLGDLMSALLQVNYAGKLKKPMENSLPENNSETSKTFVMTEKWYERLLKDRNDFTVMYHKLVDNIYKPLVIKELLILLSPTKSIENDEVILPPPWLRNAVSKKLTEYLVSSGGVFLVMRAMCESTSDNINWKKVEILAKLISTVHDNYSEEKYYSTVGPQIISLLGTTGAYCIPVAKYCIKNIYQHNADIANKYIFDRLFEMFIICSKPVSENFSGTLVSEDSSSRCIEYLTKCFSPGVTESSVPMSILTRIIKIMYKLYMKISKSAYHHKSAIQDLLIEFLNSEKDLTKLKAIYDSLIFGEPHKDMLEMNRDLEFQFGPMGGIQVGKIQNEEISNSVSGLEIQLEFEAAGDYILDLLSSRSDVSRSLLTNLFTLLLSALTNFYDSKIDMPCDLNHDFLSVDELLVFLVKVAQKKIITVKLLAVLAENVQVMESIQEKPETVFNFVKNLLEVKAKDIVRENEMLAIKKDECDDEDPSKENVEDIFVALAVIDIMTVNVKTNSDRWDKCKSFLNPLEIIKTNCKDVQVQYLADILYNRICTHGAVSGSKKPQIRPFKDGKKMKMTNGKKNSKSTNVFVNGNEEKSNTKEEEREKKDRKLIVEMDAPTEDECEFNKIYEDIRSVDVPTRGHAILELNKLIKNRNPHVLSKKEYIFSVLKCNLKHEDTYIYLSAINALETLGYVQKPGEIFEILCEEYTVYKKDSSEVQLKIGEVLMRLTRGLGEVGPKYKDLLINTFLFGTKSPDEILRASSLSNLGELLKIMGYCVSSVIQEVFMCTKCIASTDKSDTVRRAAVMVIEFLLQGVTGNSFMVLEGVIRDLYRTLLHIYKTDKDDVTKLHAELALAEINRLVNLSVNRELKLEKQIGILNLNS</sequence>
<feature type="compositionally biased region" description="Low complexity" evidence="2">
    <location>
        <begin position="710"/>
        <end position="720"/>
    </location>
</feature>
<dbReference type="Pfam" id="PF10304">
    <property type="entry name" value="RTP1_C2"/>
    <property type="match status" value="1"/>
</dbReference>
<dbReference type="PANTHER" id="PTHR20959">
    <property type="entry name" value="TRANSPORT AND GOLGI ORGANIZATION PROTEIN 6 FAMILY MEMBER"/>
    <property type="match status" value="1"/>
</dbReference>
<evidence type="ECO:0000259" key="6">
    <source>
        <dbReference type="Pfam" id="PF25267"/>
    </source>
</evidence>
<dbReference type="VEuPathDB" id="VectorBase:PHUM147270"/>